<keyword evidence="3" id="KW-1185">Reference proteome</keyword>
<feature type="region of interest" description="Disordered" evidence="1">
    <location>
        <begin position="1"/>
        <end position="92"/>
    </location>
</feature>
<accession>A0AAV6HUQ0</accession>
<protein>
    <submittedName>
        <fullName evidence="2">Uncharacterized protein</fullName>
    </submittedName>
</protein>
<gene>
    <name evidence="2" type="ORF">RHGRI_038046</name>
</gene>
<proteinExistence type="predicted"/>
<sequence length="184" mass="19478">MKEREREREEKEEGDRGEKSRRLIAESSSPQARTRAPSPSPFASEDACRTLSNDEPQVRQAGLPLPHQPRHLHSHGASAAGASLQGGGGELEQQLGGDLEQVLEQHQRCPCPLRGGLLFDRSMAAKIGLILGISEIGDFVVCDSFDCWRPSVGGGFGGGDWCLAVVWDCSGDNGGGGEVSGGGL</sequence>
<evidence type="ECO:0000256" key="1">
    <source>
        <dbReference type="SAM" id="MobiDB-lite"/>
    </source>
</evidence>
<dbReference type="EMBL" id="JACTNZ010000013">
    <property type="protein sequence ID" value="KAG5517513.1"/>
    <property type="molecule type" value="Genomic_DNA"/>
</dbReference>
<name>A0AAV6HUQ0_9ERIC</name>
<evidence type="ECO:0000313" key="2">
    <source>
        <dbReference type="EMBL" id="KAG5517513.1"/>
    </source>
</evidence>
<feature type="compositionally biased region" description="Basic and acidic residues" evidence="1">
    <location>
        <begin position="1"/>
        <end position="24"/>
    </location>
</feature>
<comment type="caution">
    <text evidence="2">The sequence shown here is derived from an EMBL/GenBank/DDBJ whole genome shotgun (WGS) entry which is preliminary data.</text>
</comment>
<organism evidence="2 3">
    <name type="scientific">Rhododendron griersonianum</name>
    <dbReference type="NCBI Taxonomy" id="479676"/>
    <lineage>
        <taxon>Eukaryota</taxon>
        <taxon>Viridiplantae</taxon>
        <taxon>Streptophyta</taxon>
        <taxon>Embryophyta</taxon>
        <taxon>Tracheophyta</taxon>
        <taxon>Spermatophyta</taxon>
        <taxon>Magnoliopsida</taxon>
        <taxon>eudicotyledons</taxon>
        <taxon>Gunneridae</taxon>
        <taxon>Pentapetalae</taxon>
        <taxon>asterids</taxon>
        <taxon>Ericales</taxon>
        <taxon>Ericaceae</taxon>
        <taxon>Ericoideae</taxon>
        <taxon>Rhodoreae</taxon>
        <taxon>Rhododendron</taxon>
    </lineage>
</organism>
<reference evidence="2 3" key="1">
    <citation type="submission" date="2020-08" db="EMBL/GenBank/DDBJ databases">
        <title>Plant Genome Project.</title>
        <authorList>
            <person name="Zhang R.-G."/>
        </authorList>
    </citation>
    <scope>NUCLEOTIDE SEQUENCE [LARGE SCALE GENOMIC DNA]</scope>
    <source>
        <strain evidence="2">WSP0</strain>
        <tissue evidence="2">Leaf</tissue>
    </source>
</reference>
<evidence type="ECO:0000313" key="3">
    <source>
        <dbReference type="Proteomes" id="UP000823749"/>
    </source>
</evidence>
<dbReference type="AlphaFoldDB" id="A0AAV6HUQ0"/>
<dbReference type="Proteomes" id="UP000823749">
    <property type="component" value="Chromosome 13"/>
</dbReference>